<organism evidence="5 6">
    <name type="scientific">Hordeum vulgare subsp. vulgare</name>
    <name type="common">Domesticated barley</name>
    <dbReference type="NCBI Taxonomy" id="112509"/>
    <lineage>
        <taxon>Eukaryota</taxon>
        <taxon>Viridiplantae</taxon>
        <taxon>Streptophyta</taxon>
        <taxon>Embryophyta</taxon>
        <taxon>Tracheophyta</taxon>
        <taxon>Spermatophyta</taxon>
        <taxon>Magnoliopsida</taxon>
        <taxon>Liliopsida</taxon>
        <taxon>Poales</taxon>
        <taxon>Poaceae</taxon>
        <taxon>BOP clade</taxon>
        <taxon>Pooideae</taxon>
        <taxon>Triticodae</taxon>
        <taxon>Triticeae</taxon>
        <taxon>Hordeinae</taxon>
        <taxon>Hordeum</taxon>
    </lineage>
</organism>
<dbReference type="SMART" id="SM00343">
    <property type="entry name" value="ZnF_C2HC"/>
    <property type="match status" value="2"/>
</dbReference>
<evidence type="ECO:0000256" key="2">
    <source>
        <dbReference type="SAM" id="Coils"/>
    </source>
</evidence>
<feature type="coiled-coil region" evidence="2">
    <location>
        <begin position="111"/>
        <end position="145"/>
    </location>
</feature>
<evidence type="ECO:0000259" key="4">
    <source>
        <dbReference type="PROSITE" id="PS50158"/>
    </source>
</evidence>
<dbReference type="GO" id="GO:0003676">
    <property type="term" value="F:nucleic acid binding"/>
    <property type="evidence" value="ECO:0007669"/>
    <property type="project" value="InterPro"/>
</dbReference>
<dbReference type="InterPro" id="IPR001878">
    <property type="entry name" value="Znf_CCHC"/>
</dbReference>
<dbReference type="EnsemblPlants" id="HORVU.MOREX.r3.2HG0151470.1">
    <property type="protein sequence ID" value="HORVU.MOREX.r3.2HG0151470.1.CDS1"/>
    <property type="gene ID" value="HORVU.MOREX.r3.2HG0151470"/>
</dbReference>
<dbReference type="GO" id="GO:0008270">
    <property type="term" value="F:zinc ion binding"/>
    <property type="evidence" value="ECO:0007669"/>
    <property type="project" value="UniProtKB-KW"/>
</dbReference>
<reference evidence="5" key="3">
    <citation type="submission" date="2022-01" db="UniProtKB">
        <authorList>
            <consortium name="EnsemblPlants"/>
        </authorList>
    </citation>
    <scope>IDENTIFICATION</scope>
    <source>
        <strain evidence="5">subsp. vulgare</strain>
    </source>
</reference>
<dbReference type="AlphaFoldDB" id="A0A8I6WD45"/>
<name>A0A8I6WD45_HORVV</name>
<reference evidence="6" key="1">
    <citation type="journal article" date="2012" name="Nature">
        <title>A physical, genetic and functional sequence assembly of the barley genome.</title>
        <authorList>
            <consortium name="The International Barley Genome Sequencing Consortium"/>
            <person name="Mayer K.F."/>
            <person name="Waugh R."/>
            <person name="Brown J.W."/>
            <person name="Schulman A."/>
            <person name="Langridge P."/>
            <person name="Platzer M."/>
            <person name="Fincher G.B."/>
            <person name="Muehlbauer G.J."/>
            <person name="Sato K."/>
            <person name="Close T.J."/>
            <person name="Wise R.P."/>
            <person name="Stein N."/>
        </authorList>
    </citation>
    <scope>NUCLEOTIDE SEQUENCE [LARGE SCALE GENOMIC DNA]</scope>
    <source>
        <strain evidence="6">cv. Morex</strain>
    </source>
</reference>
<protein>
    <recommendedName>
        <fullName evidence="4">CCHC-type domain-containing protein</fullName>
    </recommendedName>
</protein>
<keyword evidence="1" id="KW-0479">Metal-binding</keyword>
<evidence type="ECO:0000313" key="5">
    <source>
        <dbReference type="EnsemblPlants" id="HORVU.MOREX.r3.2HG0151470.1.CDS1"/>
    </source>
</evidence>
<keyword evidence="1" id="KW-0862">Zinc</keyword>
<dbReference type="SMR" id="A0A8I6WD45"/>
<dbReference type="Proteomes" id="UP000011116">
    <property type="component" value="Chromosome 2H"/>
</dbReference>
<proteinExistence type="predicted"/>
<feature type="compositionally biased region" description="Polar residues" evidence="3">
    <location>
        <begin position="424"/>
        <end position="435"/>
    </location>
</feature>
<keyword evidence="1" id="KW-0863">Zinc-finger</keyword>
<feature type="compositionally biased region" description="Low complexity" evidence="3">
    <location>
        <begin position="372"/>
        <end position="383"/>
    </location>
</feature>
<feature type="domain" description="CCHC-type" evidence="4">
    <location>
        <begin position="465"/>
        <end position="480"/>
    </location>
</feature>
<evidence type="ECO:0000313" key="6">
    <source>
        <dbReference type="Proteomes" id="UP000011116"/>
    </source>
</evidence>
<feature type="region of interest" description="Disordered" evidence="3">
    <location>
        <begin position="365"/>
        <end position="385"/>
    </location>
</feature>
<feature type="region of interest" description="Disordered" evidence="3">
    <location>
        <begin position="411"/>
        <end position="459"/>
    </location>
</feature>
<reference evidence="5" key="2">
    <citation type="submission" date="2020-10" db="EMBL/GenBank/DDBJ databases">
        <authorList>
            <person name="Scholz U."/>
            <person name="Mascher M."/>
            <person name="Fiebig A."/>
        </authorList>
    </citation>
    <scope>NUCLEOTIDE SEQUENCE [LARGE SCALE GENOMIC DNA]</scope>
    <source>
        <strain evidence="5">cv. Morex</strain>
    </source>
</reference>
<keyword evidence="2" id="KW-0175">Coiled coil</keyword>
<dbReference type="PROSITE" id="PS50158">
    <property type="entry name" value="ZF_CCHC"/>
    <property type="match status" value="2"/>
</dbReference>
<evidence type="ECO:0000256" key="1">
    <source>
        <dbReference type="PROSITE-ProRule" id="PRU00047"/>
    </source>
</evidence>
<keyword evidence="6" id="KW-1185">Reference proteome</keyword>
<dbReference type="Gramene" id="HORVU.MOREX.r3.2HG0151470.1">
    <property type="protein sequence ID" value="HORVU.MOREX.r3.2HG0151470.1.CDS1"/>
    <property type="gene ID" value="HORVU.MOREX.r3.2HG0151470"/>
</dbReference>
<feature type="domain" description="CCHC-type" evidence="4">
    <location>
        <begin position="397"/>
        <end position="411"/>
    </location>
</feature>
<sequence>MRASSCPLDQNILFLPSCSMTNHLGDIKKYEVLLTNEESDSPKESSSTPPVHMCLMARGNNEVSSSLCNNDDICDEDDDDDLTENIYVISKILHKAKNNALHRFQDVLAYFENCNDSLNHEQAKSEQLEHELEKSHQACRDLRSSKGEIEVAHDKLKNDFEVLLLECNNVKGELIKTSKIYEELQSTHEKSLFATYSSHIVDDTCTYNSTSFEVSTLKENVELRAQLDLLTSNYGKLEENHVMLTSSHADLLTSHNVQKLAHEAIITKVTSSEPHVDNGTTSSQSTIFPCASPRNSSTHNVATSCDELISLPCCSNIEAYTSSSTCIDTNHAEEIEELKAQVTCLKKDLEQCHEGMSTLNNVLCEQTSPNDKNNVGVNSNKNKSGLERVKNSAKIICFKCKVKGHHVRSCPLKTKSQSHKQQGKRPQTQSHTQLQVEGRPLPNKTQVNTPQGEKSTGKKTKGRCCYLCREKGHVASSCTRGNLSNPITIDDIYSLGKDKVGNVFAKFVGTQNGVKKRNIWVAKPIVINLLGPNVVGDQQAQT</sequence>
<dbReference type="Gene3D" id="4.10.60.10">
    <property type="entry name" value="Zinc finger, CCHC-type"/>
    <property type="match status" value="1"/>
</dbReference>
<dbReference type="InterPro" id="IPR036875">
    <property type="entry name" value="Znf_CCHC_sf"/>
</dbReference>
<accession>A0A8I6WD45</accession>
<feature type="compositionally biased region" description="Polar residues" evidence="3">
    <location>
        <begin position="443"/>
        <end position="454"/>
    </location>
</feature>
<dbReference type="SUPFAM" id="SSF57756">
    <property type="entry name" value="Retrovirus zinc finger-like domains"/>
    <property type="match status" value="1"/>
</dbReference>
<evidence type="ECO:0000256" key="3">
    <source>
        <dbReference type="SAM" id="MobiDB-lite"/>
    </source>
</evidence>